<reference evidence="3 4" key="1">
    <citation type="submission" date="2016-02" db="EMBL/GenBank/DDBJ databases">
        <title>Genome analysis of coral dinoflagellate symbionts highlights evolutionary adaptations to a symbiotic lifestyle.</title>
        <authorList>
            <person name="Aranda M."/>
            <person name="Li Y."/>
            <person name="Liew Y.J."/>
            <person name="Baumgarten S."/>
            <person name="Simakov O."/>
            <person name="Wilson M."/>
            <person name="Piel J."/>
            <person name="Ashoor H."/>
            <person name="Bougouffa S."/>
            <person name="Bajic V.B."/>
            <person name="Ryu T."/>
            <person name="Ravasi T."/>
            <person name="Bayer T."/>
            <person name="Micklem G."/>
            <person name="Kim H."/>
            <person name="Bhak J."/>
            <person name="Lajeunesse T.C."/>
            <person name="Voolstra C.R."/>
        </authorList>
    </citation>
    <scope>NUCLEOTIDE SEQUENCE [LARGE SCALE GENOMIC DNA]</scope>
    <source>
        <strain evidence="3 4">CCMP2467</strain>
    </source>
</reference>
<feature type="region of interest" description="Disordered" evidence="2">
    <location>
        <begin position="160"/>
        <end position="217"/>
    </location>
</feature>
<protein>
    <submittedName>
        <fullName evidence="3">Uncharacterized protein</fullName>
    </submittedName>
</protein>
<feature type="region of interest" description="Disordered" evidence="2">
    <location>
        <begin position="62"/>
        <end position="88"/>
    </location>
</feature>
<dbReference type="SUPFAM" id="SSF47473">
    <property type="entry name" value="EF-hand"/>
    <property type="match status" value="1"/>
</dbReference>
<dbReference type="EMBL" id="LSRX01001204">
    <property type="protein sequence ID" value="OLP82325.1"/>
    <property type="molecule type" value="Genomic_DNA"/>
</dbReference>
<evidence type="ECO:0000256" key="2">
    <source>
        <dbReference type="SAM" id="MobiDB-lite"/>
    </source>
</evidence>
<feature type="compositionally biased region" description="Basic and acidic residues" evidence="2">
    <location>
        <begin position="251"/>
        <end position="277"/>
    </location>
</feature>
<dbReference type="InterPro" id="IPR018247">
    <property type="entry name" value="EF_Hand_1_Ca_BS"/>
</dbReference>
<feature type="region of interest" description="Disordered" evidence="2">
    <location>
        <begin position="250"/>
        <end position="277"/>
    </location>
</feature>
<dbReference type="OrthoDB" id="421046at2759"/>
<dbReference type="PROSITE" id="PS00018">
    <property type="entry name" value="EF_HAND_1"/>
    <property type="match status" value="1"/>
</dbReference>
<dbReference type="Gene3D" id="1.10.238.10">
    <property type="entry name" value="EF-hand"/>
    <property type="match status" value="1"/>
</dbReference>
<dbReference type="AlphaFoldDB" id="A0A1Q9CHC5"/>
<keyword evidence="4" id="KW-1185">Reference proteome</keyword>
<keyword evidence="1" id="KW-0106">Calcium</keyword>
<name>A0A1Q9CHC5_SYMMI</name>
<gene>
    <name evidence="3" type="ORF">AK812_SmicGene37025</name>
</gene>
<feature type="region of interest" description="Disordered" evidence="2">
    <location>
        <begin position="102"/>
        <end position="123"/>
    </location>
</feature>
<organism evidence="3 4">
    <name type="scientific">Symbiodinium microadriaticum</name>
    <name type="common">Dinoflagellate</name>
    <name type="synonym">Zooxanthella microadriatica</name>
    <dbReference type="NCBI Taxonomy" id="2951"/>
    <lineage>
        <taxon>Eukaryota</taxon>
        <taxon>Sar</taxon>
        <taxon>Alveolata</taxon>
        <taxon>Dinophyceae</taxon>
        <taxon>Suessiales</taxon>
        <taxon>Symbiodiniaceae</taxon>
        <taxon>Symbiodinium</taxon>
    </lineage>
</organism>
<feature type="compositionally biased region" description="Basic and acidic residues" evidence="2">
    <location>
        <begin position="184"/>
        <end position="196"/>
    </location>
</feature>
<dbReference type="InterPro" id="IPR011992">
    <property type="entry name" value="EF-hand-dom_pair"/>
</dbReference>
<sequence length="569" mass="63598">MCKQFKKVYSWHRVVWLPSKLGPRIQSCDCFSSLQMVELSPPYFAANSSNVLRVQLRVDPPLRSPSKRKLPPTIPTVSRPSRPRQGRTSKISKTYFVGIFAPPRSKSKSSSKEASQELQSPFVHEQTKAEQRICFREGRANRFLFDRAFPALTNEAILPGWQSEKEDGPTLVKPTLSSLRRKRTMDLDRLDRDSESSPKSLAPWKPADNSRRIDHPGNVALSRVRVQSAGETKPHHINRRKTLTAQQLETFETRAAGRERAERKGSEQKLGEPVEPAEHELAEPGKAFREAFSTRRYVGIALAGPGCDGRGLCASLESVRALQSVVPSIAPGSSWAQRDIGPTLRRFFGAYYNGDVWAVYRRYKNIDVDNSGWISYDELGEILFLPEFNLLFIFDAFSQQNALIDSRELLVMVCLFSSSKLSEKCGVFLTLFDSSHSGTCTAAEVASFATLAMQVLGRCTGACVRGKDIASVMQEELSEVLPQYREAENRLGMEATFKEERIFGQDEIDEICSTFRPVDSSPPRIVACDGCLVSLGTVKHMREHPGGSGCDRVPILTESQGSIWSQLVR</sequence>
<evidence type="ECO:0000313" key="3">
    <source>
        <dbReference type="EMBL" id="OLP82325.1"/>
    </source>
</evidence>
<comment type="caution">
    <text evidence="3">The sequence shown here is derived from an EMBL/GenBank/DDBJ whole genome shotgun (WGS) entry which is preliminary data.</text>
</comment>
<evidence type="ECO:0000256" key="1">
    <source>
        <dbReference type="ARBA" id="ARBA00022837"/>
    </source>
</evidence>
<proteinExistence type="predicted"/>
<dbReference type="Proteomes" id="UP000186817">
    <property type="component" value="Unassembled WGS sequence"/>
</dbReference>
<accession>A0A1Q9CHC5</accession>
<evidence type="ECO:0000313" key="4">
    <source>
        <dbReference type="Proteomes" id="UP000186817"/>
    </source>
</evidence>